<protein>
    <recommendedName>
        <fullName evidence="4">Secreted protein</fullName>
    </recommendedName>
</protein>
<evidence type="ECO:0000313" key="3">
    <source>
        <dbReference type="Proteomes" id="UP000838878"/>
    </source>
</evidence>
<evidence type="ECO:0000256" key="1">
    <source>
        <dbReference type="SAM" id="SignalP"/>
    </source>
</evidence>
<dbReference type="Proteomes" id="UP000838878">
    <property type="component" value="Chromosome 8"/>
</dbReference>
<sequence length="246" mass="28960">MIFAVEIIFLGTLVVITYTNAQYSNNMEATNQITNRTFKEYIQKFKPTYVWRKIEESNKLNGLNKTFRDEFNKILNLTDETDELLKLNVRDGEPKVLLERDGRRWKPPGDITSNKYDPFSLRHRLLELMKQAIYQARNKMVLMQILRAKYNKISLYKMGFLMSKTDTACKTFAGFAFKSYKACSLAKQGAVKSYELIDLLEANERLLDLWFDVDLLVDLIVINHENCKRMLNQVMTNRKHAWKFVD</sequence>
<organism evidence="2 3">
    <name type="scientific">Brenthis ino</name>
    <name type="common">lesser marbled fritillary</name>
    <dbReference type="NCBI Taxonomy" id="405034"/>
    <lineage>
        <taxon>Eukaryota</taxon>
        <taxon>Metazoa</taxon>
        <taxon>Ecdysozoa</taxon>
        <taxon>Arthropoda</taxon>
        <taxon>Hexapoda</taxon>
        <taxon>Insecta</taxon>
        <taxon>Pterygota</taxon>
        <taxon>Neoptera</taxon>
        <taxon>Endopterygota</taxon>
        <taxon>Lepidoptera</taxon>
        <taxon>Glossata</taxon>
        <taxon>Ditrysia</taxon>
        <taxon>Papilionoidea</taxon>
        <taxon>Nymphalidae</taxon>
        <taxon>Heliconiinae</taxon>
        <taxon>Argynnini</taxon>
        <taxon>Brenthis</taxon>
    </lineage>
</organism>
<dbReference type="OrthoDB" id="7455276at2759"/>
<reference evidence="2" key="1">
    <citation type="submission" date="2021-12" db="EMBL/GenBank/DDBJ databases">
        <authorList>
            <person name="Martin H S."/>
        </authorList>
    </citation>
    <scope>NUCLEOTIDE SEQUENCE</scope>
</reference>
<accession>A0A8J9W9I0</accession>
<feature type="non-terminal residue" evidence="2">
    <location>
        <position position="246"/>
    </location>
</feature>
<keyword evidence="3" id="KW-1185">Reference proteome</keyword>
<feature type="chain" id="PRO_5035460293" description="Secreted protein" evidence="1">
    <location>
        <begin position="22"/>
        <end position="246"/>
    </location>
</feature>
<proteinExistence type="predicted"/>
<dbReference type="AlphaFoldDB" id="A0A8J9W9I0"/>
<feature type="signal peptide" evidence="1">
    <location>
        <begin position="1"/>
        <end position="21"/>
    </location>
</feature>
<evidence type="ECO:0000313" key="2">
    <source>
        <dbReference type="EMBL" id="CAH0730047.1"/>
    </source>
</evidence>
<dbReference type="EMBL" id="OV170228">
    <property type="protein sequence ID" value="CAH0730047.1"/>
    <property type="molecule type" value="Genomic_DNA"/>
</dbReference>
<evidence type="ECO:0008006" key="4">
    <source>
        <dbReference type="Google" id="ProtNLM"/>
    </source>
</evidence>
<keyword evidence="1" id="KW-0732">Signal</keyword>
<name>A0A8J9W9I0_9NEOP</name>
<gene>
    <name evidence="2" type="ORF">BINO364_LOCUS15071</name>
</gene>